<dbReference type="Proteomes" id="UP000268658">
    <property type="component" value="Chromosome"/>
</dbReference>
<sequence>MWWRSCLKARDRRANDVTPERTIDGEEHSPLGLSQPVDCSCSRQTVTAGQEGLWEGDHRSTPVVPPG</sequence>
<feature type="region of interest" description="Disordered" evidence="1">
    <location>
        <begin position="1"/>
        <end position="38"/>
    </location>
</feature>
<dbReference type="AlphaFoldDB" id="A0A3S4VAH8"/>
<feature type="compositionally biased region" description="Basic and acidic residues" evidence="1">
    <location>
        <begin position="8"/>
        <end position="29"/>
    </location>
</feature>
<accession>A0A3S4VAH8</accession>
<protein>
    <submittedName>
        <fullName evidence="2">Uncharacterized protein</fullName>
    </submittedName>
</protein>
<dbReference type="EMBL" id="LR134477">
    <property type="protein sequence ID" value="VEI15885.1"/>
    <property type="molecule type" value="Genomic_DNA"/>
</dbReference>
<reference evidence="2 3" key="1">
    <citation type="submission" date="2018-12" db="EMBL/GenBank/DDBJ databases">
        <authorList>
            <consortium name="Pathogen Informatics"/>
        </authorList>
    </citation>
    <scope>NUCLEOTIDE SEQUENCE [LARGE SCALE GENOMIC DNA]</scope>
    <source>
        <strain evidence="2 3">NCTC10951</strain>
    </source>
</reference>
<evidence type="ECO:0000256" key="1">
    <source>
        <dbReference type="SAM" id="MobiDB-lite"/>
    </source>
</evidence>
<gene>
    <name evidence="2" type="ORF">NCTC10951_01392</name>
</gene>
<proteinExistence type="predicted"/>
<dbReference type="KEGG" id="avc:NCTC10951_01392"/>
<evidence type="ECO:0000313" key="2">
    <source>
        <dbReference type="EMBL" id="VEI15885.1"/>
    </source>
</evidence>
<name>A0A3S4VAH8_ACTVI</name>
<evidence type="ECO:0000313" key="3">
    <source>
        <dbReference type="Proteomes" id="UP000268658"/>
    </source>
</evidence>
<organism evidence="2 3">
    <name type="scientific">Actinomyces viscosus</name>
    <dbReference type="NCBI Taxonomy" id="1656"/>
    <lineage>
        <taxon>Bacteria</taxon>
        <taxon>Bacillati</taxon>
        <taxon>Actinomycetota</taxon>
        <taxon>Actinomycetes</taxon>
        <taxon>Actinomycetales</taxon>
        <taxon>Actinomycetaceae</taxon>
        <taxon>Actinomyces</taxon>
    </lineage>
</organism>